<comment type="caution">
    <text evidence="6">The sequence shown here is derived from an EMBL/GenBank/DDBJ whole genome shotgun (WGS) entry which is preliminary data.</text>
</comment>
<keyword evidence="5" id="KW-0472">Membrane</keyword>
<accession>A0ABN8NSP6</accession>
<dbReference type="EMBL" id="CALNXK010000033">
    <property type="protein sequence ID" value="CAH3119394.1"/>
    <property type="molecule type" value="Genomic_DNA"/>
</dbReference>
<feature type="signal peptide" evidence="5">
    <location>
        <begin position="1"/>
        <end position="19"/>
    </location>
</feature>
<keyword evidence="5" id="KW-1133">Transmembrane helix</keyword>
<keyword evidence="5" id="KW-0812">Transmembrane</keyword>
<dbReference type="CDD" id="cd03784">
    <property type="entry name" value="GT1_Gtf-like"/>
    <property type="match status" value="1"/>
</dbReference>
<evidence type="ECO:0000256" key="1">
    <source>
        <dbReference type="ARBA" id="ARBA00009995"/>
    </source>
</evidence>
<evidence type="ECO:0000256" key="3">
    <source>
        <dbReference type="ARBA" id="ARBA00022679"/>
    </source>
</evidence>
<keyword evidence="5" id="KW-0732">Signal</keyword>
<dbReference type="InterPro" id="IPR050271">
    <property type="entry name" value="UDP-glycosyltransferase"/>
</dbReference>
<sequence>MASLCIILVCFTLVNSALSAKIAGFSFVSSGSHYFVIRNTLEELASRGHEVAMVVSSDRQSKRGDKIPHKKFQVPFKPGFIEETLIRPALEGNKHMIGWNAYKLHLTMCESLLNSTELLEELKDFDLIVYDSFDPCAVLLSGLLRLPKVAISIPGGGTLGISGNMTFIQRAVNVVSYCLMQALFKILYVRSYDALMAKFNISAERSFRESFGNAELVIFLADFAMEYPQPLLPGNIMVGPITVKKPKPLPPDFEEFIRDSGGHGFIVVSFGSYVESVLNKEKLDMLATVFGKLKQRVLWRLKDYVPPSLSPKIKVVEWLPQNDLLGHKDIKAFVSHAGHNSVYESAYHGVPVVAVPLFADQFANAKKVEQFGLGIAVDHETVDAHQLFKTIERVATEPRYKIKAVRISRLMQDKPRTPLETTCDWIEYVIRHGGARHLRAQVFNIPWYQYYLLDVIAFLVAIVTLVVKMVRLTCRLICRLCCEKSRNKAKKE</sequence>
<evidence type="ECO:0000313" key="7">
    <source>
        <dbReference type="Proteomes" id="UP001159405"/>
    </source>
</evidence>
<evidence type="ECO:0000256" key="5">
    <source>
        <dbReference type="RuleBase" id="RU362059"/>
    </source>
</evidence>
<dbReference type="InterPro" id="IPR002213">
    <property type="entry name" value="UDP_glucos_trans"/>
</dbReference>
<reference evidence="6 7" key="1">
    <citation type="submission" date="2022-05" db="EMBL/GenBank/DDBJ databases">
        <authorList>
            <consortium name="Genoscope - CEA"/>
            <person name="William W."/>
        </authorList>
    </citation>
    <scope>NUCLEOTIDE SEQUENCE [LARGE SCALE GENOMIC DNA]</scope>
</reference>
<gene>
    <name evidence="6" type="ORF">PLOB_00027333</name>
</gene>
<proteinExistence type="inferred from homology"/>
<dbReference type="PANTHER" id="PTHR48043">
    <property type="entry name" value="EG:EG0003.4 PROTEIN-RELATED"/>
    <property type="match status" value="1"/>
</dbReference>
<comment type="catalytic activity">
    <reaction evidence="5">
        <text>glucuronate acceptor + UDP-alpha-D-glucuronate = acceptor beta-D-glucuronoside + UDP + H(+)</text>
        <dbReference type="Rhea" id="RHEA:21032"/>
        <dbReference type="ChEBI" id="CHEBI:15378"/>
        <dbReference type="ChEBI" id="CHEBI:58052"/>
        <dbReference type="ChEBI" id="CHEBI:58223"/>
        <dbReference type="ChEBI" id="CHEBI:132367"/>
        <dbReference type="ChEBI" id="CHEBI:132368"/>
        <dbReference type="EC" id="2.4.1.17"/>
    </reaction>
</comment>
<feature type="transmembrane region" description="Helical" evidence="5">
    <location>
        <begin position="447"/>
        <end position="467"/>
    </location>
</feature>
<evidence type="ECO:0000256" key="2">
    <source>
        <dbReference type="ARBA" id="ARBA00022676"/>
    </source>
</evidence>
<name>A0ABN8NSP6_9CNID</name>
<evidence type="ECO:0000256" key="4">
    <source>
        <dbReference type="RuleBase" id="RU003718"/>
    </source>
</evidence>
<dbReference type="Gene3D" id="3.40.50.2000">
    <property type="entry name" value="Glycogen Phosphorylase B"/>
    <property type="match status" value="2"/>
</dbReference>
<evidence type="ECO:0000313" key="6">
    <source>
        <dbReference type="EMBL" id="CAH3119394.1"/>
    </source>
</evidence>
<keyword evidence="2 4" id="KW-0328">Glycosyltransferase</keyword>
<feature type="chain" id="PRO_5045009172" description="UDP-glucuronosyltransferase" evidence="5">
    <location>
        <begin position="20"/>
        <end position="492"/>
    </location>
</feature>
<comment type="similarity">
    <text evidence="1 4">Belongs to the UDP-glycosyltransferase family.</text>
</comment>
<dbReference type="SUPFAM" id="SSF53756">
    <property type="entry name" value="UDP-Glycosyltransferase/glycogen phosphorylase"/>
    <property type="match status" value="1"/>
</dbReference>
<dbReference type="PANTHER" id="PTHR48043:SF145">
    <property type="entry name" value="FI06409P-RELATED"/>
    <property type="match status" value="1"/>
</dbReference>
<keyword evidence="3 4" id="KW-0808">Transferase</keyword>
<dbReference type="EC" id="2.4.1.17" evidence="5"/>
<comment type="subcellular location">
    <subcellularLocation>
        <location evidence="5">Membrane</location>
        <topology evidence="5">Single-pass membrane protein</topology>
    </subcellularLocation>
</comment>
<dbReference type="Proteomes" id="UP001159405">
    <property type="component" value="Unassembled WGS sequence"/>
</dbReference>
<dbReference type="Pfam" id="PF00201">
    <property type="entry name" value="UDPGT"/>
    <property type="match status" value="2"/>
</dbReference>
<organism evidence="6 7">
    <name type="scientific">Porites lobata</name>
    <dbReference type="NCBI Taxonomy" id="104759"/>
    <lineage>
        <taxon>Eukaryota</taxon>
        <taxon>Metazoa</taxon>
        <taxon>Cnidaria</taxon>
        <taxon>Anthozoa</taxon>
        <taxon>Hexacorallia</taxon>
        <taxon>Scleractinia</taxon>
        <taxon>Fungiina</taxon>
        <taxon>Poritidae</taxon>
        <taxon>Porites</taxon>
    </lineage>
</organism>
<dbReference type="PROSITE" id="PS00375">
    <property type="entry name" value="UDPGT"/>
    <property type="match status" value="1"/>
</dbReference>
<protein>
    <recommendedName>
        <fullName evidence="5">UDP-glucuronosyltransferase</fullName>
        <ecNumber evidence="5">2.4.1.17</ecNumber>
    </recommendedName>
</protein>
<dbReference type="InterPro" id="IPR035595">
    <property type="entry name" value="UDP_glycos_trans_CS"/>
</dbReference>
<keyword evidence="7" id="KW-1185">Reference proteome</keyword>